<name>A0A9P5ZMT7_PLEER</name>
<proteinExistence type="predicted"/>
<evidence type="ECO:0000313" key="3">
    <source>
        <dbReference type="Proteomes" id="UP000807025"/>
    </source>
</evidence>
<protein>
    <submittedName>
        <fullName evidence="2">Uncharacterized protein</fullName>
    </submittedName>
</protein>
<keyword evidence="3" id="KW-1185">Reference proteome</keyword>
<gene>
    <name evidence="2" type="ORF">BDN71DRAFT_1435359</name>
</gene>
<comment type="caution">
    <text evidence="2">The sequence shown here is derived from an EMBL/GenBank/DDBJ whole genome shotgun (WGS) entry which is preliminary data.</text>
</comment>
<dbReference type="EMBL" id="MU154669">
    <property type="protein sequence ID" value="KAF9489495.1"/>
    <property type="molecule type" value="Genomic_DNA"/>
</dbReference>
<organism evidence="2 3">
    <name type="scientific">Pleurotus eryngii</name>
    <name type="common">Boletus of the steppes</name>
    <dbReference type="NCBI Taxonomy" id="5323"/>
    <lineage>
        <taxon>Eukaryota</taxon>
        <taxon>Fungi</taxon>
        <taxon>Dikarya</taxon>
        <taxon>Basidiomycota</taxon>
        <taxon>Agaricomycotina</taxon>
        <taxon>Agaricomycetes</taxon>
        <taxon>Agaricomycetidae</taxon>
        <taxon>Agaricales</taxon>
        <taxon>Pleurotineae</taxon>
        <taxon>Pleurotaceae</taxon>
        <taxon>Pleurotus</taxon>
    </lineage>
</organism>
<dbReference type="Proteomes" id="UP000807025">
    <property type="component" value="Unassembled WGS sequence"/>
</dbReference>
<reference evidence="2" key="1">
    <citation type="submission" date="2020-11" db="EMBL/GenBank/DDBJ databases">
        <authorList>
            <consortium name="DOE Joint Genome Institute"/>
            <person name="Ahrendt S."/>
            <person name="Riley R."/>
            <person name="Andreopoulos W."/>
            <person name="Labutti K."/>
            <person name="Pangilinan J."/>
            <person name="Ruiz-Duenas F.J."/>
            <person name="Barrasa J.M."/>
            <person name="Sanchez-Garcia M."/>
            <person name="Camarero S."/>
            <person name="Miyauchi S."/>
            <person name="Serrano A."/>
            <person name="Linde D."/>
            <person name="Babiker R."/>
            <person name="Drula E."/>
            <person name="Ayuso-Fernandez I."/>
            <person name="Pacheco R."/>
            <person name="Padilla G."/>
            <person name="Ferreira P."/>
            <person name="Barriuso J."/>
            <person name="Kellner H."/>
            <person name="Castanera R."/>
            <person name="Alfaro M."/>
            <person name="Ramirez L."/>
            <person name="Pisabarro A.G."/>
            <person name="Kuo A."/>
            <person name="Tritt A."/>
            <person name="Lipzen A."/>
            <person name="He G."/>
            <person name="Yan M."/>
            <person name="Ng V."/>
            <person name="Cullen D."/>
            <person name="Martin F."/>
            <person name="Rosso M.-N."/>
            <person name="Henrissat B."/>
            <person name="Hibbett D."/>
            <person name="Martinez A.T."/>
            <person name="Grigoriev I.V."/>
        </authorList>
    </citation>
    <scope>NUCLEOTIDE SEQUENCE</scope>
    <source>
        <strain evidence="2">ATCC 90797</strain>
    </source>
</reference>
<dbReference type="AlphaFoldDB" id="A0A9P5ZMT7"/>
<accession>A0A9P5ZMT7</accession>
<feature type="region of interest" description="Disordered" evidence="1">
    <location>
        <begin position="1"/>
        <end position="33"/>
    </location>
</feature>
<evidence type="ECO:0000313" key="2">
    <source>
        <dbReference type="EMBL" id="KAF9489495.1"/>
    </source>
</evidence>
<feature type="compositionally biased region" description="Basic and acidic residues" evidence="1">
    <location>
        <begin position="11"/>
        <end position="28"/>
    </location>
</feature>
<sequence length="284" mass="32290">MTPEATQMLESEDKVRKAVTDKEEHDADVLIPESEAEIEAEMTRFTGPPGVYISVGIEAEMPQLDSTSGGYISDIMEEDAMWGPFTQDEDRFLSNLKCQGIALTDNEQDKHSPSPVDSNMDYSDDNAEVHAPPCAQPVTDCRWIPFGHSPPYKFPCFNCNFLFPFHFASVSWQVEHKLFKSVYGFWSSAYFGALKKWLAKHYRQGTESAQQLAEVLNHWRFVACWADINCLHLSTEEQEKELLRKRQKVLLNCTIHKACKQHIGESVFVTETKLEEEDTDIGAA</sequence>
<evidence type="ECO:0000256" key="1">
    <source>
        <dbReference type="SAM" id="MobiDB-lite"/>
    </source>
</evidence>